<dbReference type="EMBL" id="LLZG01000076">
    <property type="protein sequence ID" value="KUL40551.1"/>
    <property type="molecule type" value="Genomic_DNA"/>
</dbReference>
<gene>
    <name evidence="2" type="ORF">ADL12_12975</name>
</gene>
<dbReference type="AlphaFoldDB" id="A0A0X3V6W9"/>
<protein>
    <submittedName>
        <fullName evidence="2">Uncharacterized protein</fullName>
    </submittedName>
</protein>
<keyword evidence="3" id="KW-1185">Reference proteome</keyword>
<dbReference type="Proteomes" id="UP000053923">
    <property type="component" value="Unassembled WGS sequence"/>
</dbReference>
<evidence type="ECO:0000313" key="3">
    <source>
        <dbReference type="Proteomes" id="UP000053923"/>
    </source>
</evidence>
<evidence type="ECO:0000256" key="1">
    <source>
        <dbReference type="SAM" id="MobiDB-lite"/>
    </source>
</evidence>
<feature type="region of interest" description="Disordered" evidence="1">
    <location>
        <begin position="44"/>
        <end position="84"/>
    </location>
</feature>
<accession>A0A0X3V6W9</accession>
<organism evidence="2 3">
    <name type="scientific">Streptomyces regalis</name>
    <dbReference type="NCBI Taxonomy" id="68262"/>
    <lineage>
        <taxon>Bacteria</taxon>
        <taxon>Bacillati</taxon>
        <taxon>Actinomycetota</taxon>
        <taxon>Actinomycetes</taxon>
        <taxon>Kitasatosporales</taxon>
        <taxon>Streptomycetaceae</taxon>
        <taxon>Streptomyces</taxon>
    </lineage>
</organism>
<proteinExistence type="predicted"/>
<evidence type="ECO:0000313" key="2">
    <source>
        <dbReference type="EMBL" id="KUL40551.1"/>
    </source>
</evidence>
<sequence>MGQRRQGDPAAYEIDAGDLDGQLVADIEDGPVGERVAVHQPLDALGDTYPNMPNGTDFGGCASDDPTESMARERRQRIRGQGRE</sequence>
<feature type="compositionally biased region" description="Basic residues" evidence="1">
    <location>
        <begin position="74"/>
        <end position="84"/>
    </location>
</feature>
<reference evidence="3" key="1">
    <citation type="submission" date="2015-10" db="EMBL/GenBank/DDBJ databases">
        <authorList>
            <person name="Ju K.-S."/>
            <person name="Doroghazi J.R."/>
            <person name="Metcalf W.W."/>
        </authorList>
    </citation>
    <scope>NUCLEOTIDE SEQUENCE [LARGE SCALE GENOMIC DNA]</scope>
    <source>
        <strain evidence="3">NRRL 3151</strain>
    </source>
</reference>
<comment type="caution">
    <text evidence="2">The sequence shown here is derived from an EMBL/GenBank/DDBJ whole genome shotgun (WGS) entry which is preliminary data.</text>
</comment>
<name>A0A0X3V6W9_9ACTN</name>